<gene>
    <name evidence="1" type="ORF">PHYPA_004218</name>
</gene>
<dbReference type="PaxDb" id="3218-PP1S74_69V6.1"/>
<dbReference type="EnsemblPlants" id="Pp3c3_10230V3.1">
    <property type="protein sequence ID" value="Pp3c3_10230V3.1"/>
    <property type="gene ID" value="Pp3c3_10230"/>
</dbReference>
<dbReference type="AlphaFoldDB" id="A0A2K1KTV9"/>
<keyword evidence="3" id="KW-1185">Reference proteome</keyword>
<dbReference type="InParanoid" id="A0A2K1KTV9"/>
<evidence type="ECO:0000313" key="1">
    <source>
        <dbReference type="EMBL" id="PNR57225.1"/>
    </source>
</evidence>
<name>A0A2K1KTV9_PHYPA</name>
<sequence>MASMTILFSLPRHFMEAHRTPHIAIEATAPSRFFEITYVASSHRLRQKDLRTSDAAGALLLVKAYLVVEFLDLKKYSETSDELRHEFERREALTQNNNDVSPADKIPLRCSGMERDEVCQQMVAKLSRPPRVHNKRPFLSSQRVKE</sequence>
<reference evidence="2" key="3">
    <citation type="submission" date="2020-12" db="UniProtKB">
        <authorList>
            <consortium name="EnsemblPlants"/>
        </authorList>
    </citation>
    <scope>IDENTIFICATION</scope>
</reference>
<protein>
    <submittedName>
        <fullName evidence="1 2">Uncharacterized protein</fullName>
    </submittedName>
</protein>
<proteinExistence type="predicted"/>
<evidence type="ECO:0000313" key="2">
    <source>
        <dbReference type="EnsemblPlants" id="Pp3c3_10230V3.1"/>
    </source>
</evidence>
<organism evidence="1">
    <name type="scientific">Physcomitrium patens</name>
    <name type="common">Spreading-leaved earth moss</name>
    <name type="synonym">Physcomitrella patens</name>
    <dbReference type="NCBI Taxonomy" id="3218"/>
    <lineage>
        <taxon>Eukaryota</taxon>
        <taxon>Viridiplantae</taxon>
        <taxon>Streptophyta</taxon>
        <taxon>Embryophyta</taxon>
        <taxon>Bryophyta</taxon>
        <taxon>Bryophytina</taxon>
        <taxon>Bryopsida</taxon>
        <taxon>Funariidae</taxon>
        <taxon>Funariales</taxon>
        <taxon>Funariaceae</taxon>
        <taxon>Physcomitrium</taxon>
    </lineage>
</organism>
<dbReference type="EMBL" id="ABEU02000003">
    <property type="protein sequence ID" value="PNR57225.1"/>
    <property type="molecule type" value="Genomic_DNA"/>
</dbReference>
<accession>A0A2K1KTV9</accession>
<evidence type="ECO:0000313" key="3">
    <source>
        <dbReference type="Proteomes" id="UP000006727"/>
    </source>
</evidence>
<reference evidence="1 3" key="1">
    <citation type="journal article" date="2008" name="Science">
        <title>The Physcomitrella genome reveals evolutionary insights into the conquest of land by plants.</title>
        <authorList>
            <person name="Rensing S."/>
            <person name="Lang D."/>
            <person name="Zimmer A."/>
            <person name="Terry A."/>
            <person name="Salamov A."/>
            <person name="Shapiro H."/>
            <person name="Nishiyama T."/>
            <person name="Perroud P.-F."/>
            <person name="Lindquist E."/>
            <person name="Kamisugi Y."/>
            <person name="Tanahashi T."/>
            <person name="Sakakibara K."/>
            <person name="Fujita T."/>
            <person name="Oishi K."/>
            <person name="Shin-I T."/>
            <person name="Kuroki Y."/>
            <person name="Toyoda A."/>
            <person name="Suzuki Y."/>
            <person name="Hashimoto A."/>
            <person name="Yamaguchi K."/>
            <person name="Sugano A."/>
            <person name="Kohara Y."/>
            <person name="Fujiyama A."/>
            <person name="Anterola A."/>
            <person name="Aoki S."/>
            <person name="Ashton N."/>
            <person name="Barbazuk W.B."/>
            <person name="Barker E."/>
            <person name="Bennetzen J."/>
            <person name="Bezanilla M."/>
            <person name="Blankenship R."/>
            <person name="Cho S.H."/>
            <person name="Dutcher S."/>
            <person name="Estelle M."/>
            <person name="Fawcett J.A."/>
            <person name="Gundlach H."/>
            <person name="Hanada K."/>
            <person name="Heyl A."/>
            <person name="Hicks K.A."/>
            <person name="Hugh J."/>
            <person name="Lohr M."/>
            <person name="Mayer K."/>
            <person name="Melkozernov A."/>
            <person name="Murata T."/>
            <person name="Nelson D."/>
            <person name="Pils B."/>
            <person name="Prigge M."/>
            <person name="Reiss B."/>
            <person name="Renner T."/>
            <person name="Rombauts S."/>
            <person name="Rushton P."/>
            <person name="Sanderfoot A."/>
            <person name="Schween G."/>
            <person name="Shiu S.-H."/>
            <person name="Stueber K."/>
            <person name="Theodoulou F.L."/>
            <person name="Tu H."/>
            <person name="Van de Peer Y."/>
            <person name="Verrier P.J."/>
            <person name="Waters E."/>
            <person name="Wood A."/>
            <person name="Yang L."/>
            <person name="Cove D."/>
            <person name="Cuming A."/>
            <person name="Hasebe M."/>
            <person name="Lucas S."/>
            <person name="Mishler D.B."/>
            <person name="Reski R."/>
            <person name="Grigoriev I."/>
            <person name="Quatrano R.S."/>
            <person name="Boore J.L."/>
        </authorList>
    </citation>
    <scope>NUCLEOTIDE SEQUENCE [LARGE SCALE GENOMIC DNA]</scope>
    <source>
        <strain evidence="2 3">cv. Gransden 2004</strain>
    </source>
</reference>
<dbReference type="Gramene" id="Pp3c3_10230V3.1">
    <property type="protein sequence ID" value="Pp3c3_10230V3.1"/>
    <property type="gene ID" value="Pp3c3_10230"/>
</dbReference>
<reference evidence="1 3" key="2">
    <citation type="journal article" date="2018" name="Plant J.">
        <title>The Physcomitrella patens chromosome-scale assembly reveals moss genome structure and evolution.</title>
        <authorList>
            <person name="Lang D."/>
            <person name="Ullrich K.K."/>
            <person name="Murat F."/>
            <person name="Fuchs J."/>
            <person name="Jenkins J."/>
            <person name="Haas F.B."/>
            <person name="Piednoel M."/>
            <person name="Gundlach H."/>
            <person name="Van Bel M."/>
            <person name="Meyberg R."/>
            <person name="Vives C."/>
            <person name="Morata J."/>
            <person name="Symeonidi A."/>
            <person name="Hiss M."/>
            <person name="Muchero W."/>
            <person name="Kamisugi Y."/>
            <person name="Saleh O."/>
            <person name="Blanc G."/>
            <person name="Decker E.L."/>
            <person name="van Gessel N."/>
            <person name="Grimwood J."/>
            <person name="Hayes R.D."/>
            <person name="Graham S.W."/>
            <person name="Gunter L.E."/>
            <person name="McDaniel S.F."/>
            <person name="Hoernstein S.N.W."/>
            <person name="Larsson A."/>
            <person name="Li F.W."/>
            <person name="Perroud P.F."/>
            <person name="Phillips J."/>
            <person name="Ranjan P."/>
            <person name="Rokshar D.S."/>
            <person name="Rothfels C.J."/>
            <person name="Schneider L."/>
            <person name="Shu S."/>
            <person name="Stevenson D.W."/>
            <person name="Thummler F."/>
            <person name="Tillich M."/>
            <person name="Villarreal Aguilar J.C."/>
            <person name="Widiez T."/>
            <person name="Wong G.K."/>
            <person name="Wymore A."/>
            <person name="Zhang Y."/>
            <person name="Zimmer A.D."/>
            <person name="Quatrano R.S."/>
            <person name="Mayer K.F.X."/>
            <person name="Goodstein D."/>
            <person name="Casacuberta J.M."/>
            <person name="Vandepoele K."/>
            <person name="Reski R."/>
            <person name="Cuming A.C."/>
            <person name="Tuskan G.A."/>
            <person name="Maumus F."/>
            <person name="Salse J."/>
            <person name="Schmutz J."/>
            <person name="Rensing S.A."/>
        </authorList>
    </citation>
    <scope>NUCLEOTIDE SEQUENCE [LARGE SCALE GENOMIC DNA]</scope>
    <source>
        <strain evidence="2 3">cv. Gransden 2004</strain>
    </source>
</reference>
<dbReference type="Proteomes" id="UP000006727">
    <property type="component" value="Chromosome 3"/>
</dbReference>